<gene>
    <name evidence="12" type="ORF">HOLleu_35221</name>
</gene>
<dbReference type="GO" id="GO:0006511">
    <property type="term" value="P:ubiquitin-dependent protein catabolic process"/>
    <property type="evidence" value="ECO:0007669"/>
    <property type="project" value="TreeGrafter"/>
</dbReference>
<feature type="compositionally biased region" description="Low complexity" evidence="8">
    <location>
        <begin position="691"/>
        <end position="705"/>
    </location>
</feature>
<keyword evidence="6 7" id="KW-0833">Ubl conjugation pathway</keyword>
<evidence type="ECO:0000256" key="6">
    <source>
        <dbReference type="ARBA" id="ARBA00022786"/>
    </source>
</evidence>
<dbReference type="CDD" id="cd00078">
    <property type="entry name" value="HECTc"/>
    <property type="match status" value="1"/>
</dbReference>
<dbReference type="SUPFAM" id="SSF51045">
    <property type="entry name" value="WW domain"/>
    <property type="match status" value="2"/>
</dbReference>
<comment type="catalytic activity">
    <reaction evidence="1">
        <text>S-ubiquitinyl-[E2 ubiquitin-conjugating enzyme]-L-cysteine + [acceptor protein]-L-lysine = [E2 ubiquitin-conjugating enzyme]-L-cysteine + N(6)-ubiquitinyl-[acceptor protein]-L-lysine.</text>
        <dbReference type="EC" id="2.3.2.26"/>
    </reaction>
</comment>
<dbReference type="FunFam" id="3.90.1750.10:FF:000079">
    <property type="entry name" value="E3 ubiquitin-protein ligase"/>
    <property type="match status" value="1"/>
</dbReference>
<feature type="compositionally biased region" description="Low complexity" evidence="8">
    <location>
        <begin position="600"/>
        <end position="615"/>
    </location>
</feature>
<keyword evidence="13" id="KW-1185">Reference proteome</keyword>
<sequence>MRQKSPFAMASSAEYTAASTPHSPIQDRLGLFHGNSGSHVNPAFWRVGRLSVHDRSNSDSSLARPELMNRSNLTVSKHDITLSEEGSSVIIYWDIKEEVTPTDWIGLYLIGETNPSAYLSYKNRGVSGTSKGQIVWVIEPDSCFDKAVTKACFKYYHGASASLLAITPTVTIRNPFAEEHTSEEEEPHQSALLMLTASGMKAEGLKKGMFFNPDPYVKMSVHPGKKRKSRRFQSRHVYGEQHQRTSVRENTCMPVWNREEFQFTVMPTDVLELEVKDKFAKSRPIISRFLGRVSVPVQRLREKVALGEHTVSYPLGKRHPTDHINGVLTFTVHFEDLPQTNGAIVNGDATDVERNRSQSVPTVSLTAANGDVEGARPRSPTSEAIDILHSIAMRSVSAPPKATTALSVNVSRNVGDETNDGQTSPTDSLVTNPISQEQLNRVTQEAQERGQTLADVQNILCQDVLEATSSSQPNTLSSPNSAPDPKYLRLDLPTAGRNGEMNEMENNDITEVEENSTEETSLEVSQVNTSESPNTRRRRVGQYAIDVSNEAVDSDPEDVPTRRAQNIVEVSSVVKGERSSVDESSGSSLHPPDPLHRDSTSSTQSQRESISSTDSSESRRSLEEVRRLQQEINEEVSRMKTRTSGTVDPSSSETTTGNNNNNMAQATGSENNAESSSTTEGVVNGVDDHSSSSTSGEGASGTTDGQPSPQKKTSVVWKRRQVRSANPNLRITLPDNSQSASNTDSAPTTPVMTPNRATYMRYELPESESPLPPNWEARIDQYGRIFYIDHTTHNTTWRKPKVNQPGEAHRDGRDPESSRRQLHRRYVTQTFHFLLGDQKNLHMQHLSTTGPSSNHIQVDPPSREELLLEAPAVKFITRPDFFTVLLHSNSEAKSFYQRNNSVKHMVNRVRRDPNKFKDYQHNRDLVALINLFADATAELPRGWESKKDKGGKEFFINHNDRTTSFIDPRLPIEVDDPTTLLQLPSSRMRSHSEGEEHAHSSNQAVVSHFYSNLCCINQGAPPVQPRPAETLGDASHPDEVPMAYNEKVVAFLKQPNILNILSERQPSLEANQTLREKIMTIRQEGVECLERLSNDIELTILLSLFDDSISSFAPAQPQMIRSSLANISPHESPNHSPRNSPVVSRANRAPAPYRRSFESKLRNLYRKLEYKGYGQGPTKLKLTIRRDHLLEDAFGKIMAITKKDIQKCKLFICFAGEEGLDYGGPSREFFFLLSRELFNPYYGLFEYSAIDTYTVQISPMSAFVDSYMDWFKFCGRVIGLAIIHHFLLDAFFTRPFYKALLRQPCTLADLESLDAEFHQSLSWMKDNDITGVLDLLFTADEEVFGQIMERELKPNGKNIPVTEKNKKEYIQKMVKFRIERGVSEQSEALVKGVYEVIDPRLLSVFDARELELVIAGTAEIDINDWRKHTEYRGGYHNSHHVILWFWTAVERFDNERRLRLLQFVTGTSSIPYEGFAALRGSNGPKKFCIEKWGSVKSLPRAHTCFNRLDLPPYPNFAMLLEKLVIAVEETSTFSMD</sequence>
<keyword evidence="4" id="KW-0808">Transferase</keyword>
<evidence type="ECO:0000256" key="1">
    <source>
        <dbReference type="ARBA" id="ARBA00000885"/>
    </source>
</evidence>
<dbReference type="SMART" id="SM00119">
    <property type="entry name" value="HECTc"/>
    <property type="match status" value="1"/>
</dbReference>
<feature type="domain" description="WW" evidence="10">
    <location>
        <begin position="937"/>
        <end position="970"/>
    </location>
</feature>
<dbReference type="InterPro" id="IPR000569">
    <property type="entry name" value="HECT_dom"/>
</dbReference>
<evidence type="ECO:0000259" key="11">
    <source>
        <dbReference type="PROSITE" id="PS50237"/>
    </source>
</evidence>
<dbReference type="GO" id="GO:0005737">
    <property type="term" value="C:cytoplasm"/>
    <property type="evidence" value="ECO:0007669"/>
    <property type="project" value="TreeGrafter"/>
</dbReference>
<evidence type="ECO:0000256" key="7">
    <source>
        <dbReference type="PROSITE-ProRule" id="PRU00104"/>
    </source>
</evidence>
<evidence type="ECO:0000259" key="10">
    <source>
        <dbReference type="PROSITE" id="PS50020"/>
    </source>
</evidence>
<dbReference type="Gene3D" id="2.60.40.2840">
    <property type="match status" value="1"/>
</dbReference>
<comment type="caution">
    <text evidence="12">The sequence shown here is derived from an EMBL/GenBank/DDBJ whole genome shotgun (WGS) entry which is preliminary data.</text>
</comment>
<feature type="compositionally biased region" description="Low complexity" evidence="8">
    <location>
        <begin position="658"/>
        <end position="681"/>
    </location>
</feature>
<dbReference type="PROSITE" id="PS50004">
    <property type="entry name" value="C2"/>
    <property type="match status" value="1"/>
</dbReference>
<reference evidence="12" key="1">
    <citation type="submission" date="2021-10" db="EMBL/GenBank/DDBJ databases">
        <title>Tropical sea cucumber genome reveals ecological adaptation and Cuvierian tubules defense mechanism.</title>
        <authorList>
            <person name="Chen T."/>
        </authorList>
    </citation>
    <scope>NUCLEOTIDE SEQUENCE</scope>
    <source>
        <strain evidence="12">Nanhai2018</strain>
        <tissue evidence="12">Muscle</tissue>
    </source>
</reference>
<feature type="domain" description="WW" evidence="10">
    <location>
        <begin position="769"/>
        <end position="802"/>
    </location>
</feature>
<evidence type="ECO:0000256" key="2">
    <source>
        <dbReference type="ARBA" id="ARBA00004906"/>
    </source>
</evidence>
<dbReference type="Pfam" id="PF00168">
    <property type="entry name" value="C2"/>
    <property type="match status" value="1"/>
</dbReference>
<dbReference type="GO" id="GO:0016567">
    <property type="term" value="P:protein ubiquitination"/>
    <property type="evidence" value="ECO:0007669"/>
    <property type="project" value="TreeGrafter"/>
</dbReference>
<protein>
    <recommendedName>
        <fullName evidence="3">HECT-type E3 ubiquitin transferase</fullName>
        <ecNumber evidence="3">2.3.2.26</ecNumber>
    </recommendedName>
</protein>
<dbReference type="SUPFAM" id="SSF56204">
    <property type="entry name" value="Hect, E3 ligase catalytic domain"/>
    <property type="match status" value="1"/>
</dbReference>
<dbReference type="InterPro" id="IPR001202">
    <property type="entry name" value="WW_dom"/>
</dbReference>
<dbReference type="PANTHER" id="PTHR11254">
    <property type="entry name" value="HECT DOMAIN UBIQUITIN-PROTEIN LIGASE"/>
    <property type="match status" value="1"/>
</dbReference>
<dbReference type="Gene3D" id="2.20.70.10">
    <property type="match status" value="2"/>
</dbReference>
<dbReference type="InterPro" id="IPR035983">
    <property type="entry name" value="Hect_E3_ubiquitin_ligase"/>
</dbReference>
<dbReference type="Pfam" id="PF00397">
    <property type="entry name" value="WW"/>
    <property type="match status" value="1"/>
</dbReference>
<dbReference type="SMART" id="SM00239">
    <property type="entry name" value="C2"/>
    <property type="match status" value="1"/>
</dbReference>
<name>A0A9Q0YMB3_HOLLE</name>
<feature type="compositionally biased region" description="Polar residues" evidence="8">
    <location>
        <begin position="723"/>
        <end position="755"/>
    </location>
</feature>
<evidence type="ECO:0000313" key="13">
    <source>
        <dbReference type="Proteomes" id="UP001152320"/>
    </source>
</evidence>
<feature type="compositionally biased region" description="Polar residues" evidence="8">
    <location>
        <begin position="420"/>
        <end position="434"/>
    </location>
</feature>
<dbReference type="EMBL" id="JAIZAY010000018">
    <property type="protein sequence ID" value="KAJ8025108.1"/>
    <property type="molecule type" value="Genomic_DNA"/>
</dbReference>
<dbReference type="Pfam" id="PF16562">
    <property type="entry name" value="HECW_N"/>
    <property type="match status" value="1"/>
</dbReference>
<dbReference type="InterPro" id="IPR035892">
    <property type="entry name" value="C2_domain_sf"/>
</dbReference>
<feature type="compositionally biased region" description="Polar residues" evidence="8">
    <location>
        <begin position="468"/>
        <end position="481"/>
    </location>
</feature>
<dbReference type="Gene3D" id="3.30.2410.10">
    <property type="entry name" value="Hect, E3 ligase catalytic domain"/>
    <property type="match status" value="1"/>
</dbReference>
<dbReference type="Gene3D" id="3.90.1750.10">
    <property type="entry name" value="Hect, E3 ligase catalytic domains"/>
    <property type="match status" value="1"/>
</dbReference>
<dbReference type="PROSITE" id="PS50237">
    <property type="entry name" value="HECT"/>
    <property type="match status" value="1"/>
</dbReference>
<dbReference type="InterPro" id="IPR036020">
    <property type="entry name" value="WW_dom_sf"/>
</dbReference>
<feature type="compositionally biased region" description="Acidic residues" evidence="8">
    <location>
        <begin position="502"/>
        <end position="521"/>
    </location>
</feature>
<dbReference type="EC" id="2.3.2.26" evidence="3"/>
<evidence type="ECO:0000256" key="3">
    <source>
        <dbReference type="ARBA" id="ARBA00012485"/>
    </source>
</evidence>
<dbReference type="GO" id="GO:0061630">
    <property type="term" value="F:ubiquitin protein ligase activity"/>
    <property type="evidence" value="ECO:0007669"/>
    <property type="project" value="UniProtKB-EC"/>
</dbReference>
<dbReference type="Gene3D" id="3.30.2160.10">
    <property type="entry name" value="Hect, E3 ligase catalytic domain"/>
    <property type="match status" value="1"/>
</dbReference>
<dbReference type="InterPro" id="IPR032348">
    <property type="entry name" value="HECW_N"/>
</dbReference>
<feature type="region of interest" description="Disordered" evidence="8">
    <location>
        <begin position="796"/>
        <end position="822"/>
    </location>
</feature>
<dbReference type="Gene3D" id="2.60.40.150">
    <property type="entry name" value="C2 domain"/>
    <property type="match status" value="1"/>
</dbReference>
<dbReference type="GO" id="GO:0048814">
    <property type="term" value="P:regulation of dendrite morphogenesis"/>
    <property type="evidence" value="ECO:0007669"/>
    <property type="project" value="TreeGrafter"/>
</dbReference>
<feature type="domain" description="HECT" evidence="11">
    <location>
        <begin position="1201"/>
        <end position="1536"/>
    </location>
</feature>
<evidence type="ECO:0000256" key="8">
    <source>
        <dbReference type="SAM" id="MobiDB-lite"/>
    </source>
</evidence>
<dbReference type="Pfam" id="PF00632">
    <property type="entry name" value="HECT"/>
    <property type="match status" value="1"/>
</dbReference>
<evidence type="ECO:0000313" key="12">
    <source>
        <dbReference type="EMBL" id="KAJ8025108.1"/>
    </source>
</evidence>
<feature type="region of interest" description="Disordered" evidence="8">
    <location>
        <begin position="1"/>
        <end position="22"/>
    </location>
</feature>
<feature type="region of interest" description="Disordered" evidence="8">
    <location>
        <begin position="1126"/>
        <end position="1149"/>
    </location>
</feature>
<dbReference type="PANTHER" id="PTHR11254:SF320">
    <property type="entry name" value="HECT-TYPE E3 UBIQUITIN TRANSFERASE"/>
    <property type="match status" value="1"/>
</dbReference>
<feature type="active site" description="Glycyl thioester intermediate" evidence="7">
    <location>
        <position position="1504"/>
    </location>
</feature>
<evidence type="ECO:0000259" key="9">
    <source>
        <dbReference type="PROSITE" id="PS50004"/>
    </source>
</evidence>
<evidence type="ECO:0000256" key="4">
    <source>
        <dbReference type="ARBA" id="ARBA00022679"/>
    </source>
</evidence>
<feature type="compositionally biased region" description="Basic and acidic residues" evidence="8">
    <location>
        <begin position="616"/>
        <end position="629"/>
    </location>
</feature>
<dbReference type="PROSITE" id="PS01159">
    <property type="entry name" value="WW_DOMAIN_1"/>
    <property type="match status" value="1"/>
</dbReference>
<feature type="compositionally biased region" description="Polar residues" evidence="8">
    <location>
        <begin position="13"/>
        <end position="22"/>
    </location>
</feature>
<feature type="domain" description="C2" evidence="9">
    <location>
        <begin position="175"/>
        <end position="313"/>
    </location>
</feature>
<comment type="pathway">
    <text evidence="2">Protein modification; protein ubiquitination.</text>
</comment>
<dbReference type="OrthoDB" id="423283at2759"/>
<dbReference type="FunFam" id="2.60.40.2840:FF:000001">
    <property type="entry name" value="E3 ubiquitin-protein ligase HECW2 isoform X1"/>
    <property type="match status" value="1"/>
</dbReference>
<feature type="compositionally biased region" description="Basic residues" evidence="8">
    <location>
        <begin position="223"/>
        <end position="234"/>
    </location>
</feature>
<dbReference type="InterPro" id="IPR040524">
    <property type="entry name" value="HECW1_helix"/>
</dbReference>
<dbReference type="Proteomes" id="UP001152320">
    <property type="component" value="Chromosome 18"/>
</dbReference>
<feature type="compositionally biased region" description="Polar residues" evidence="8">
    <location>
        <begin position="642"/>
        <end position="657"/>
    </location>
</feature>
<dbReference type="CDD" id="cd00201">
    <property type="entry name" value="WW"/>
    <property type="match status" value="2"/>
</dbReference>
<feature type="compositionally biased region" description="Polar residues" evidence="8">
    <location>
        <begin position="1126"/>
        <end position="1142"/>
    </location>
</feature>
<evidence type="ECO:0000256" key="5">
    <source>
        <dbReference type="ARBA" id="ARBA00022737"/>
    </source>
</evidence>
<feature type="region of interest" description="Disordered" evidence="8">
    <location>
        <begin position="468"/>
        <end position="755"/>
    </location>
</feature>
<dbReference type="SMART" id="SM00456">
    <property type="entry name" value="WW"/>
    <property type="match status" value="2"/>
</dbReference>
<feature type="compositionally biased region" description="Basic and acidic residues" evidence="8">
    <location>
        <begin position="807"/>
        <end position="819"/>
    </location>
</feature>
<dbReference type="SUPFAM" id="SSF49562">
    <property type="entry name" value="C2 domain (Calcium/lipid-binding domain, CaLB)"/>
    <property type="match status" value="1"/>
</dbReference>
<dbReference type="Pfam" id="PF18436">
    <property type="entry name" value="HECW1_helix"/>
    <property type="match status" value="1"/>
</dbReference>
<accession>A0A9Q0YMB3</accession>
<organism evidence="12 13">
    <name type="scientific">Holothuria leucospilota</name>
    <name type="common">Black long sea cucumber</name>
    <name type="synonym">Mertensiothuria leucospilota</name>
    <dbReference type="NCBI Taxonomy" id="206669"/>
    <lineage>
        <taxon>Eukaryota</taxon>
        <taxon>Metazoa</taxon>
        <taxon>Echinodermata</taxon>
        <taxon>Eleutherozoa</taxon>
        <taxon>Echinozoa</taxon>
        <taxon>Holothuroidea</taxon>
        <taxon>Aspidochirotacea</taxon>
        <taxon>Aspidochirotida</taxon>
        <taxon>Holothuriidae</taxon>
        <taxon>Holothuria</taxon>
    </lineage>
</organism>
<feature type="region of interest" description="Disordered" evidence="8">
    <location>
        <begin position="221"/>
        <end position="244"/>
    </location>
</feature>
<dbReference type="FunFam" id="3.30.2410.10:FF:000002">
    <property type="entry name" value="E3 ubiquitin-protein ligase HECW2"/>
    <property type="match status" value="1"/>
</dbReference>
<dbReference type="FunFam" id="3.30.2160.10:FF:000001">
    <property type="entry name" value="E3 ubiquitin-protein ligase NEDD4-like"/>
    <property type="match status" value="1"/>
</dbReference>
<dbReference type="PROSITE" id="PS50020">
    <property type="entry name" value="WW_DOMAIN_2"/>
    <property type="match status" value="2"/>
</dbReference>
<proteinExistence type="predicted"/>
<keyword evidence="5" id="KW-0677">Repeat</keyword>
<dbReference type="InterPro" id="IPR050409">
    <property type="entry name" value="E3_ubiq-protein_ligase"/>
</dbReference>
<feature type="region of interest" description="Disordered" evidence="8">
    <location>
        <begin position="410"/>
        <end position="434"/>
    </location>
</feature>
<dbReference type="InterPro" id="IPR000008">
    <property type="entry name" value="C2_dom"/>
</dbReference>